<dbReference type="AlphaFoldDB" id="A0A0K1PGD7"/>
<protein>
    <submittedName>
        <fullName evidence="1">Uncharacterized protein</fullName>
    </submittedName>
</protein>
<evidence type="ECO:0000313" key="2">
    <source>
        <dbReference type="Proteomes" id="UP000055590"/>
    </source>
</evidence>
<accession>A0A0K1PGD7</accession>
<organism evidence="1 2">
    <name type="scientific">Vulgatibacter incomptus</name>
    <dbReference type="NCBI Taxonomy" id="1391653"/>
    <lineage>
        <taxon>Bacteria</taxon>
        <taxon>Pseudomonadati</taxon>
        <taxon>Myxococcota</taxon>
        <taxon>Myxococcia</taxon>
        <taxon>Myxococcales</taxon>
        <taxon>Cystobacterineae</taxon>
        <taxon>Vulgatibacteraceae</taxon>
        <taxon>Vulgatibacter</taxon>
    </lineage>
</organism>
<dbReference type="KEGG" id="vin:AKJ08_2959"/>
<keyword evidence="2" id="KW-1185">Reference proteome</keyword>
<proteinExistence type="predicted"/>
<reference evidence="1 2" key="1">
    <citation type="submission" date="2015-08" db="EMBL/GenBank/DDBJ databases">
        <authorList>
            <person name="Babu N.S."/>
            <person name="Beckwith C.J."/>
            <person name="Beseler K.G."/>
            <person name="Brison A."/>
            <person name="Carone J.V."/>
            <person name="Caskin T.P."/>
            <person name="Diamond M."/>
            <person name="Durham M.E."/>
            <person name="Foxe J.M."/>
            <person name="Go M."/>
            <person name="Henderson B.A."/>
            <person name="Jones I.B."/>
            <person name="McGettigan J.A."/>
            <person name="Micheletti S.J."/>
            <person name="Nasrallah M.E."/>
            <person name="Ortiz D."/>
            <person name="Piller C.R."/>
            <person name="Privatt S.R."/>
            <person name="Schneider S.L."/>
            <person name="Sharp S."/>
            <person name="Smith T.C."/>
            <person name="Stanton J.D."/>
            <person name="Ullery H.E."/>
            <person name="Wilson R.J."/>
            <person name="Serrano M.G."/>
            <person name="Buck G."/>
            <person name="Lee V."/>
            <person name="Wang Y."/>
            <person name="Carvalho R."/>
            <person name="Voegtly L."/>
            <person name="Shi R."/>
            <person name="Duckworth R."/>
            <person name="Johnson A."/>
            <person name="Loviza R."/>
            <person name="Walstead R."/>
            <person name="Shah Z."/>
            <person name="Kiflezghi M."/>
            <person name="Wade K."/>
            <person name="Ball S.L."/>
            <person name="Bradley K.W."/>
            <person name="Asai D.J."/>
            <person name="Bowman C.A."/>
            <person name="Russell D.A."/>
            <person name="Pope W.H."/>
            <person name="Jacobs-Sera D."/>
            <person name="Hendrix R.W."/>
            <person name="Hatfull G.F."/>
        </authorList>
    </citation>
    <scope>NUCLEOTIDE SEQUENCE [LARGE SCALE GENOMIC DNA]</scope>
    <source>
        <strain evidence="1 2">DSM 27710</strain>
    </source>
</reference>
<name>A0A0K1PGD7_9BACT</name>
<dbReference type="EMBL" id="CP012332">
    <property type="protein sequence ID" value="AKU92572.1"/>
    <property type="molecule type" value="Genomic_DNA"/>
</dbReference>
<evidence type="ECO:0000313" key="1">
    <source>
        <dbReference type="EMBL" id="AKU92572.1"/>
    </source>
</evidence>
<gene>
    <name evidence="1" type="ORF">AKJ08_2959</name>
</gene>
<dbReference type="Proteomes" id="UP000055590">
    <property type="component" value="Chromosome"/>
</dbReference>
<sequence>MADSDAGDSKEPQRWENLVFPMPIIGFPPNLQNQIQIFNNTFTGNLGNGNVPTLELSYVTDRHLALIAILPFQIGSDGQPNGFRDLALFVQYLAAGSLRMDNMLSVGITTVLPTGRGSLSLRDWYVGPFAFAGQRFWHRLTLELNVAALVPITRGESARQLGADGLIALLLTKQRAGLPLYLQVEANTTTFLGGTSGLPQGATRSPVESVFIAPELSAGPFHTPLSDGTWIAGGVFVNLAGDPAHRLIYTLTVAFGIPNRYGY</sequence>